<keyword evidence="1" id="KW-1133">Transmembrane helix</keyword>
<name>X1F5I0_9ZZZZ</name>
<keyword evidence="1" id="KW-0472">Membrane</keyword>
<proteinExistence type="predicted"/>
<gene>
    <name evidence="2" type="ORF">S03H2_13844</name>
</gene>
<dbReference type="AlphaFoldDB" id="X1F5I0"/>
<protein>
    <submittedName>
        <fullName evidence="2">Uncharacterized protein</fullName>
    </submittedName>
</protein>
<evidence type="ECO:0000313" key="2">
    <source>
        <dbReference type="EMBL" id="GAH40197.1"/>
    </source>
</evidence>
<dbReference type="EMBL" id="BARU01007022">
    <property type="protein sequence ID" value="GAH40197.1"/>
    <property type="molecule type" value="Genomic_DNA"/>
</dbReference>
<keyword evidence="1" id="KW-0812">Transmembrane</keyword>
<reference evidence="2" key="1">
    <citation type="journal article" date="2014" name="Front. Microbiol.">
        <title>High frequency of phylogenetically diverse reductive dehalogenase-homologous genes in deep subseafloor sedimentary metagenomes.</title>
        <authorList>
            <person name="Kawai M."/>
            <person name="Futagami T."/>
            <person name="Toyoda A."/>
            <person name="Takaki Y."/>
            <person name="Nishi S."/>
            <person name="Hori S."/>
            <person name="Arai W."/>
            <person name="Tsubouchi T."/>
            <person name="Morono Y."/>
            <person name="Uchiyama I."/>
            <person name="Ito T."/>
            <person name="Fujiyama A."/>
            <person name="Inagaki F."/>
            <person name="Takami H."/>
        </authorList>
    </citation>
    <scope>NUCLEOTIDE SEQUENCE</scope>
    <source>
        <strain evidence="2">Expedition CK06-06</strain>
    </source>
</reference>
<feature type="transmembrane region" description="Helical" evidence="1">
    <location>
        <begin position="146"/>
        <end position="166"/>
    </location>
</feature>
<accession>X1F5I0</accession>
<comment type="caution">
    <text evidence="2">The sequence shown here is derived from an EMBL/GenBank/DDBJ whole genome shotgun (WGS) entry which is preliminary data.</text>
</comment>
<evidence type="ECO:0000256" key="1">
    <source>
        <dbReference type="SAM" id="Phobius"/>
    </source>
</evidence>
<feature type="non-terminal residue" evidence="2">
    <location>
        <position position="1"/>
    </location>
</feature>
<sequence>ITISLMETVIQFYANDTKHIISLGRTDYIRYTEENESLVGCVYWRDLLLNYEPNKGFIFYIADENNTILHLDFNSNNSWSFSVLTWWDVSFEQLYGPDMNFTRNTTIARWVFYKEDNDNMNVSITIDNTNYHSPIPVYTVIQRPPWIEASILSGGIIGTIIILAYWKKQRQKGESSKRE</sequence>
<organism evidence="2">
    <name type="scientific">marine sediment metagenome</name>
    <dbReference type="NCBI Taxonomy" id="412755"/>
    <lineage>
        <taxon>unclassified sequences</taxon>
        <taxon>metagenomes</taxon>
        <taxon>ecological metagenomes</taxon>
    </lineage>
</organism>